<feature type="compositionally biased region" description="Basic residues" evidence="10">
    <location>
        <begin position="167"/>
        <end position="177"/>
    </location>
</feature>
<evidence type="ECO:0000256" key="10">
    <source>
        <dbReference type="SAM" id="MobiDB-lite"/>
    </source>
</evidence>
<dbReference type="PANTHER" id="PTHR31576">
    <property type="entry name" value="TATA BOX-BINDING PROTEIN-ASSOCIATED FACTOR RNA POLYMERASE I SUBUNIT B"/>
    <property type="match status" value="1"/>
</dbReference>
<sequence>MMKPSCPVCRSRRYRKDASGFYVCEFGHQLINYVEEQGDDEADAASNARRRDKKKRAMSKRPEAATTEFARLVPFSMICETFQFSLRLQVQSLIQKQELPRELEHVVLDLWCAYLTATLVDMDDRQARRADWSSTSRASSRGSSYGASSGDESASGAESERSTTTTPRRKPGRRARSRTPSQAPSGGDASSGGETDREHDPQAARDVHPAYSLIFCFLGCLMLRLPITLRDLQRWASEGSMMYFGIAQHLPTELTSRFFLSATQLEVKKVPTIDFLESHTSSMKTLLGSHFSIRFPTRNRPLFWLRIIRHLQLPASFYTDISHLHALLHSDKLPTEQQPLEDVDNVALALIIFKLRCGVDCKGSAAWMRELQEQRLRGSEYALWGTAELGAEAYGRRLEYVRNFATNLIMPHHVKPKGYDTLESTLDAVHPPQKPDARPEQLPASTHTTCIPTPTRADTYVRYEDQIRQDTAGDYHEPYAALLEAASDFIGLDPDRLERRVAALEHVVQKEIEWIQAVLTHGAEQRLETASS</sequence>
<dbReference type="GO" id="GO:0042790">
    <property type="term" value="P:nucleolar large rRNA transcription by RNA polymerase I"/>
    <property type="evidence" value="ECO:0007669"/>
    <property type="project" value="TreeGrafter"/>
</dbReference>
<evidence type="ECO:0000256" key="5">
    <source>
        <dbReference type="ARBA" id="ARBA00022833"/>
    </source>
</evidence>
<keyword evidence="4" id="KW-0863">Zinc-finger</keyword>
<evidence type="ECO:0000313" key="14">
    <source>
        <dbReference type="Proteomes" id="UP001212152"/>
    </source>
</evidence>
<keyword evidence="14" id="KW-1185">Reference proteome</keyword>
<comment type="caution">
    <text evidence="13">The sequence shown here is derived from an EMBL/GenBank/DDBJ whole genome shotgun (WGS) entry which is preliminary data.</text>
</comment>
<feature type="compositionally biased region" description="Basic and acidic residues" evidence="10">
    <location>
        <begin position="194"/>
        <end position="203"/>
    </location>
</feature>
<dbReference type="Pfam" id="PF11781">
    <property type="entry name" value="Zn_ribbon_RRN7"/>
    <property type="match status" value="1"/>
</dbReference>
<evidence type="ECO:0000256" key="2">
    <source>
        <dbReference type="ARBA" id="ARBA00006899"/>
    </source>
</evidence>
<dbReference type="GO" id="GO:0070860">
    <property type="term" value="C:RNA polymerase I core factor complex"/>
    <property type="evidence" value="ECO:0007669"/>
    <property type="project" value="InterPro"/>
</dbReference>
<evidence type="ECO:0000256" key="8">
    <source>
        <dbReference type="ARBA" id="ARBA00023163"/>
    </source>
</evidence>
<dbReference type="GO" id="GO:0001164">
    <property type="term" value="F:RNA polymerase I core promoter sequence-specific DNA binding"/>
    <property type="evidence" value="ECO:0007669"/>
    <property type="project" value="InterPro"/>
</dbReference>
<feature type="domain" description="Rrn7/TAF1B N-terminal cyclin" evidence="12">
    <location>
        <begin position="82"/>
        <end position="252"/>
    </location>
</feature>
<dbReference type="Pfam" id="PF20644">
    <property type="entry name" value="Rrn7_cyclin_N"/>
    <property type="match status" value="1"/>
</dbReference>
<dbReference type="Proteomes" id="UP001212152">
    <property type="component" value="Unassembled WGS sequence"/>
</dbReference>
<evidence type="ECO:0000256" key="6">
    <source>
        <dbReference type="ARBA" id="ARBA00023015"/>
    </source>
</evidence>
<comment type="subcellular location">
    <subcellularLocation>
        <location evidence="1">Nucleus</location>
        <location evidence="1">Nucleolus</location>
    </subcellularLocation>
</comment>
<reference evidence="13" key="1">
    <citation type="submission" date="2020-05" db="EMBL/GenBank/DDBJ databases">
        <title>Phylogenomic resolution of chytrid fungi.</title>
        <authorList>
            <person name="Stajich J.E."/>
            <person name="Amses K."/>
            <person name="Simmons R."/>
            <person name="Seto K."/>
            <person name="Myers J."/>
            <person name="Bonds A."/>
            <person name="Quandt C.A."/>
            <person name="Barry K."/>
            <person name="Liu P."/>
            <person name="Grigoriev I."/>
            <person name="Longcore J.E."/>
            <person name="James T.Y."/>
        </authorList>
    </citation>
    <scope>NUCLEOTIDE SEQUENCE</scope>
    <source>
        <strain evidence="13">JEL0379</strain>
    </source>
</reference>
<evidence type="ECO:0000259" key="11">
    <source>
        <dbReference type="Pfam" id="PF11781"/>
    </source>
</evidence>
<evidence type="ECO:0000259" key="12">
    <source>
        <dbReference type="Pfam" id="PF20644"/>
    </source>
</evidence>
<feature type="region of interest" description="Disordered" evidence="10">
    <location>
        <begin position="429"/>
        <end position="453"/>
    </location>
</feature>
<keyword evidence="3" id="KW-0479">Metal-binding</keyword>
<dbReference type="AlphaFoldDB" id="A0AAD5XPU6"/>
<evidence type="ECO:0000256" key="7">
    <source>
        <dbReference type="ARBA" id="ARBA00023125"/>
    </source>
</evidence>
<evidence type="ECO:0000256" key="4">
    <source>
        <dbReference type="ARBA" id="ARBA00022771"/>
    </source>
</evidence>
<feature type="region of interest" description="Disordered" evidence="10">
    <location>
        <begin position="41"/>
        <end position="63"/>
    </location>
</feature>
<keyword evidence="5" id="KW-0862">Zinc</keyword>
<dbReference type="InterPro" id="IPR048540">
    <property type="entry name" value="Rrn7_cyclin_N"/>
</dbReference>
<evidence type="ECO:0000256" key="1">
    <source>
        <dbReference type="ARBA" id="ARBA00004604"/>
    </source>
</evidence>
<feature type="domain" description="RRN7-type" evidence="11">
    <location>
        <begin position="4"/>
        <end position="31"/>
    </location>
</feature>
<evidence type="ECO:0000256" key="9">
    <source>
        <dbReference type="ARBA" id="ARBA00023242"/>
    </source>
</evidence>
<name>A0AAD5XPU6_9FUNG</name>
<protein>
    <submittedName>
        <fullName evidence="13">Pol I core factor CF</fullName>
    </submittedName>
</protein>
<dbReference type="InterPro" id="IPR033599">
    <property type="entry name" value="TAF1B/Rrn7"/>
</dbReference>
<feature type="region of interest" description="Disordered" evidence="10">
    <location>
        <begin position="128"/>
        <end position="203"/>
    </location>
</feature>
<evidence type="ECO:0000313" key="13">
    <source>
        <dbReference type="EMBL" id="KAJ3177272.1"/>
    </source>
</evidence>
<proteinExistence type="inferred from homology"/>
<keyword evidence="9" id="KW-0539">Nucleus</keyword>
<feature type="compositionally biased region" description="Basic residues" evidence="10">
    <location>
        <begin position="48"/>
        <end position="59"/>
    </location>
</feature>
<dbReference type="PANTHER" id="PTHR31576:SF2">
    <property type="entry name" value="TATA BOX-BINDING PROTEIN-ASSOCIATED FACTOR RNA POLYMERASE I SUBUNIT B"/>
    <property type="match status" value="1"/>
</dbReference>
<feature type="compositionally biased region" description="Low complexity" evidence="10">
    <location>
        <begin position="132"/>
        <end position="166"/>
    </location>
</feature>
<dbReference type="InterPro" id="IPR021752">
    <property type="entry name" value="TF_Rrn7_Zf"/>
</dbReference>
<evidence type="ECO:0000256" key="3">
    <source>
        <dbReference type="ARBA" id="ARBA00022723"/>
    </source>
</evidence>
<dbReference type="EMBL" id="JADGJQ010000034">
    <property type="protein sequence ID" value="KAJ3177272.1"/>
    <property type="molecule type" value="Genomic_DNA"/>
</dbReference>
<comment type="similarity">
    <text evidence="2">Belongs to the RRN7/TAF1B family.</text>
</comment>
<gene>
    <name evidence="13" type="primary">RRN7</name>
    <name evidence="13" type="ORF">HDU87_004523</name>
</gene>
<keyword evidence="7" id="KW-0238">DNA-binding</keyword>
<organism evidence="13 14">
    <name type="scientific">Geranomyces variabilis</name>
    <dbReference type="NCBI Taxonomy" id="109894"/>
    <lineage>
        <taxon>Eukaryota</taxon>
        <taxon>Fungi</taxon>
        <taxon>Fungi incertae sedis</taxon>
        <taxon>Chytridiomycota</taxon>
        <taxon>Chytridiomycota incertae sedis</taxon>
        <taxon>Chytridiomycetes</taxon>
        <taxon>Spizellomycetales</taxon>
        <taxon>Powellomycetaceae</taxon>
        <taxon>Geranomyces</taxon>
    </lineage>
</organism>
<keyword evidence="6" id="KW-0805">Transcription regulation</keyword>
<keyword evidence="8" id="KW-0804">Transcription</keyword>
<accession>A0AAD5XPU6</accession>
<feature type="compositionally biased region" description="Polar residues" evidence="10">
    <location>
        <begin position="443"/>
        <end position="452"/>
    </location>
</feature>
<dbReference type="GO" id="GO:0008270">
    <property type="term" value="F:zinc ion binding"/>
    <property type="evidence" value="ECO:0007669"/>
    <property type="project" value="UniProtKB-KW"/>
</dbReference>